<keyword evidence="3" id="KW-1185">Reference proteome</keyword>
<evidence type="ECO:0000313" key="3">
    <source>
        <dbReference type="Proteomes" id="UP001360953"/>
    </source>
</evidence>
<reference evidence="2 3" key="1">
    <citation type="submission" date="2024-04" db="EMBL/GenBank/DDBJ databases">
        <title>Phyllosticta paracitricarpa is synonymous to the EU quarantine fungus P. citricarpa based on phylogenomic analyses.</title>
        <authorList>
            <consortium name="Lawrence Berkeley National Laboratory"/>
            <person name="Van ingen-buijs V.A."/>
            <person name="Van westerhoven A.C."/>
            <person name="Haridas S."/>
            <person name="Skiadas P."/>
            <person name="Martin F."/>
            <person name="Groenewald J.Z."/>
            <person name="Crous P.W."/>
            <person name="Seidl M.F."/>
        </authorList>
    </citation>
    <scope>NUCLEOTIDE SEQUENCE [LARGE SCALE GENOMIC DNA]</scope>
    <source>
        <strain evidence="2 3">CPC 17464</strain>
    </source>
</reference>
<evidence type="ECO:0000313" key="2">
    <source>
        <dbReference type="EMBL" id="KAK7534946.1"/>
    </source>
</evidence>
<protein>
    <submittedName>
        <fullName evidence="2">Uncharacterized protein</fullName>
    </submittedName>
</protein>
<dbReference type="Proteomes" id="UP001360953">
    <property type="component" value="Unassembled WGS sequence"/>
</dbReference>
<feature type="region of interest" description="Disordered" evidence="1">
    <location>
        <begin position="181"/>
        <end position="251"/>
    </location>
</feature>
<feature type="compositionally biased region" description="Basic and acidic residues" evidence="1">
    <location>
        <begin position="181"/>
        <end position="194"/>
    </location>
</feature>
<proteinExistence type="predicted"/>
<feature type="compositionally biased region" description="Polar residues" evidence="1">
    <location>
        <begin position="241"/>
        <end position="251"/>
    </location>
</feature>
<gene>
    <name evidence="2" type="ORF">J3D65DRAFT_429772</name>
</gene>
<organism evidence="2 3">
    <name type="scientific">Phyllosticta citribraziliensis</name>
    <dbReference type="NCBI Taxonomy" id="989973"/>
    <lineage>
        <taxon>Eukaryota</taxon>
        <taxon>Fungi</taxon>
        <taxon>Dikarya</taxon>
        <taxon>Ascomycota</taxon>
        <taxon>Pezizomycotina</taxon>
        <taxon>Dothideomycetes</taxon>
        <taxon>Dothideomycetes incertae sedis</taxon>
        <taxon>Botryosphaeriales</taxon>
        <taxon>Phyllostictaceae</taxon>
        <taxon>Phyllosticta</taxon>
    </lineage>
</organism>
<feature type="region of interest" description="Disordered" evidence="1">
    <location>
        <begin position="109"/>
        <end position="132"/>
    </location>
</feature>
<name>A0ABR1LK80_9PEZI</name>
<accession>A0ABR1LK80</accession>
<dbReference type="RefSeq" id="XP_066653671.1">
    <property type="nucleotide sequence ID" value="XM_066796180.1"/>
</dbReference>
<sequence length="251" mass="28698">MKHGTLVVGTVQVLRHVPKWYGAEHLRAAAARCNAVCCQRSFQKVAPLGNGALECGGGGSLQESEDRPDMVEQSTKTTTEKVAGRVCMRMLDSGSHGCWLSLRGEVESPRERRAKGPAVQRSAGGANDNRWSRCGMTRHKEAVQKDDRRWLARDRGGRPIFVRRRVLLFWRRRQRYEKRERERERERCIQRESRLVSSHQHHTPPTLSQVHLATHCTPSISHPPQRPRVDISSQRRRVPQSKASASFTSWR</sequence>
<feature type="compositionally biased region" description="Polar residues" evidence="1">
    <location>
        <begin position="195"/>
        <end position="222"/>
    </location>
</feature>
<evidence type="ECO:0000256" key="1">
    <source>
        <dbReference type="SAM" id="MobiDB-lite"/>
    </source>
</evidence>
<comment type="caution">
    <text evidence="2">The sequence shown here is derived from an EMBL/GenBank/DDBJ whole genome shotgun (WGS) entry which is preliminary data.</text>
</comment>
<dbReference type="GeneID" id="92029086"/>
<dbReference type="EMBL" id="JBBPEH010000008">
    <property type="protein sequence ID" value="KAK7534946.1"/>
    <property type="molecule type" value="Genomic_DNA"/>
</dbReference>